<dbReference type="SUPFAM" id="SSF55144">
    <property type="entry name" value="LigT-like"/>
    <property type="match status" value="1"/>
</dbReference>
<dbReference type="Gene3D" id="3.90.1140.10">
    <property type="entry name" value="Cyclic phosphodiesterase"/>
    <property type="match status" value="1"/>
</dbReference>
<gene>
    <name evidence="1" type="ORF">ANBU17_09070</name>
</gene>
<evidence type="ECO:0000313" key="1">
    <source>
        <dbReference type="EMBL" id="GFO84560.1"/>
    </source>
</evidence>
<dbReference type="Proteomes" id="UP000613208">
    <property type="component" value="Unassembled WGS sequence"/>
</dbReference>
<proteinExistence type="predicted"/>
<keyword evidence="2" id="KW-1185">Reference proteome</keyword>
<organism evidence="1 2">
    <name type="scientific">Anaerostipes butyraticus</name>
    <dbReference type="NCBI Taxonomy" id="645466"/>
    <lineage>
        <taxon>Bacteria</taxon>
        <taxon>Bacillati</taxon>
        <taxon>Bacillota</taxon>
        <taxon>Clostridia</taxon>
        <taxon>Lachnospirales</taxon>
        <taxon>Lachnospiraceae</taxon>
        <taxon>Anaerostipes</taxon>
    </lineage>
</organism>
<evidence type="ECO:0008006" key="3">
    <source>
        <dbReference type="Google" id="ProtNLM"/>
    </source>
</evidence>
<accession>A0A916Q8E5</accession>
<sequence length="232" mass="26865">MENLIGYRQRTRGFMMDSLPLAGGFETNPELREKVDDQGHLRPFRGDTVVFQADDILKRRAEDLQKILYENCGDMLAEPLKPDNFHMTLHDLSSNGTGDAFEQKMEQNRQEAAKILNLVRMESSESIHVNTVGVFNMVSTSVVLGLEPADESACTRLMELYERLQMVVPLNYPLTLHITLGYYRPGCYTSEQRQRLGGTFVRLNREMGQKFCLREKNLRYERFEDMNHYISL</sequence>
<protein>
    <recommendedName>
        <fullName evidence="3">DUF1868 domain-containing protein</fullName>
    </recommendedName>
</protein>
<evidence type="ECO:0000313" key="2">
    <source>
        <dbReference type="Proteomes" id="UP000613208"/>
    </source>
</evidence>
<dbReference type="AlphaFoldDB" id="A0A916Q8E5"/>
<dbReference type="InterPro" id="IPR009097">
    <property type="entry name" value="Cyclic_Pdiesterase"/>
</dbReference>
<comment type="caution">
    <text evidence="1">The sequence shown here is derived from an EMBL/GenBank/DDBJ whole genome shotgun (WGS) entry which is preliminary data.</text>
</comment>
<dbReference type="EMBL" id="BLYI01000024">
    <property type="protein sequence ID" value="GFO84560.1"/>
    <property type="molecule type" value="Genomic_DNA"/>
</dbReference>
<name>A0A916Q8E5_9FIRM</name>
<dbReference type="RefSeq" id="WP_201310286.1">
    <property type="nucleotide sequence ID" value="NZ_BLYI01000024.1"/>
</dbReference>
<reference evidence="1" key="1">
    <citation type="submission" date="2020-06" db="EMBL/GenBank/DDBJ databases">
        <title>Characterization of fructooligosaccharide metabolism and fructooligosaccharide-degrading enzymes in human commensal butyrate producers.</title>
        <authorList>
            <person name="Tanno H."/>
            <person name="Fujii T."/>
            <person name="Hirano K."/>
            <person name="Maeno S."/>
            <person name="Tonozuka T."/>
            <person name="Sakamoto M."/>
            <person name="Ohkuma M."/>
            <person name="Tochio T."/>
            <person name="Endo A."/>
        </authorList>
    </citation>
    <scope>NUCLEOTIDE SEQUENCE</scope>
    <source>
        <strain evidence="1">JCM 17466</strain>
    </source>
</reference>